<dbReference type="InterPro" id="IPR010380">
    <property type="entry name" value="DUF975"/>
</dbReference>
<name>A0A1F7U7Q0_9BACT</name>
<evidence type="ECO:0000313" key="3">
    <source>
        <dbReference type="Proteomes" id="UP000176303"/>
    </source>
</evidence>
<feature type="transmembrane region" description="Helical" evidence="1">
    <location>
        <begin position="213"/>
        <end position="239"/>
    </location>
</feature>
<gene>
    <name evidence="2" type="ORF">A3D72_04715</name>
</gene>
<dbReference type="STRING" id="1802391.A3D72_04715"/>
<keyword evidence="1" id="KW-1133">Transmembrane helix</keyword>
<keyword evidence="1" id="KW-0472">Membrane</keyword>
<reference evidence="2 3" key="1">
    <citation type="journal article" date="2016" name="Nat. Commun.">
        <title>Thousands of microbial genomes shed light on interconnected biogeochemical processes in an aquifer system.</title>
        <authorList>
            <person name="Anantharaman K."/>
            <person name="Brown C.T."/>
            <person name="Hug L.A."/>
            <person name="Sharon I."/>
            <person name="Castelle C.J."/>
            <person name="Probst A.J."/>
            <person name="Thomas B.C."/>
            <person name="Singh A."/>
            <person name="Wilkins M.J."/>
            <person name="Karaoz U."/>
            <person name="Brodie E.L."/>
            <person name="Williams K.H."/>
            <person name="Hubbard S.S."/>
            <person name="Banfield J.F."/>
        </authorList>
    </citation>
    <scope>NUCLEOTIDE SEQUENCE [LARGE SCALE GENOMIC DNA]</scope>
</reference>
<dbReference type="PANTHER" id="PTHR40076:SF1">
    <property type="entry name" value="MEMBRANE PROTEIN"/>
    <property type="match status" value="1"/>
</dbReference>
<feature type="transmembrane region" description="Helical" evidence="1">
    <location>
        <begin position="54"/>
        <end position="78"/>
    </location>
</feature>
<organism evidence="2 3">
    <name type="scientific">Candidatus Uhrbacteria bacterium RIFCSPHIGHO2_02_FULL_57_19</name>
    <dbReference type="NCBI Taxonomy" id="1802391"/>
    <lineage>
        <taxon>Bacteria</taxon>
        <taxon>Candidatus Uhriibacteriota</taxon>
    </lineage>
</organism>
<evidence type="ECO:0000256" key="1">
    <source>
        <dbReference type="SAM" id="Phobius"/>
    </source>
</evidence>
<proteinExistence type="predicted"/>
<dbReference type="AlphaFoldDB" id="A0A1F7U7Q0"/>
<protein>
    <recommendedName>
        <fullName evidence="4">Glycerophosphoryl diester phosphodiesterase membrane domain-containing protein</fullName>
    </recommendedName>
</protein>
<feature type="transmembrane region" description="Helical" evidence="1">
    <location>
        <begin position="99"/>
        <end position="123"/>
    </location>
</feature>
<evidence type="ECO:0008006" key="4">
    <source>
        <dbReference type="Google" id="ProtNLM"/>
    </source>
</evidence>
<feature type="transmembrane region" description="Helical" evidence="1">
    <location>
        <begin position="23"/>
        <end position="48"/>
    </location>
</feature>
<feature type="transmembrane region" description="Helical" evidence="1">
    <location>
        <begin position="168"/>
        <end position="193"/>
    </location>
</feature>
<accession>A0A1F7U7Q0</accession>
<dbReference type="EMBL" id="MGDZ01000003">
    <property type="protein sequence ID" value="OGL74283.1"/>
    <property type="molecule type" value="Genomic_DNA"/>
</dbReference>
<feature type="transmembrane region" description="Helical" evidence="1">
    <location>
        <begin position="129"/>
        <end position="147"/>
    </location>
</feature>
<sequence>MLIGAGEIIDHAWDLYKKNFKKYLAIVVWALVPIIILGAAQLLLLEILPDRQEVITTVTFLLGLPVYLVSLYVQIAAVRATVALLRGEQAAPSKLLRQAAPAFFPTVITTVVVTIIMLAGFLALIVPGVIFSVWFAFAIFLTIIEGLPWREALRASRRLTSGRWFSVAWRLAAPSFFWILAVSVASSLLVFLANGLSGRWAIAFEGAPTWLVMINSVISSIIEGLGGPLLMISVVILLLDLKRESKATAESPN</sequence>
<keyword evidence="1" id="KW-0812">Transmembrane</keyword>
<dbReference type="PANTHER" id="PTHR40076">
    <property type="entry name" value="MEMBRANE PROTEIN-RELATED"/>
    <property type="match status" value="1"/>
</dbReference>
<comment type="caution">
    <text evidence="2">The sequence shown here is derived from an EMBL/GenBank/DDBJ whole genome shotgun (WGS) entry which is preliminary data.</text>
</comment>
<evidence type="ECO:0000313" key="2">
    <source>
        <dbReference type="EMBL" id="OGL74283.1"/>
    </source>
</evidence>
<dbReference type="Proteomes" id="UP000176303">
    <property type="component" value="Unassembled WGS sequence"/>
</dbReference>